<evidence type="ECO:0000313" key="3">
    <source>
        <dbReference type="Proteomes" id="UP000799324"/>
    </source>
</evidence>
<dbReference type="AlphaFoldDB" id="A0A6A6TG89"/>
<dbReference type="SUPFAM" id="SSF56112">
    <property type="entry name" value="Protein kinase-like (PK-like)"/>
    <property type="match status" value="2"/>
</dbReference>
<dbReference type="Pfam" id="PF00069">
    <property type="entry name" value="Pkinase"/>
    <property type="match status" value="2"/>
</dbReference>
<keyword evidence="2" id="KW-0808">Transferase</keyword>
<dbReference type="GO" id="GO:0070059">
    <property type="term" value="P:intrinsic apoptotic signaling pathway in response to endoplasmic reticulum stress"/>
    <property type="evidence" value="ECO:0007669"/>
    <property type="project" value="TreeGrafter"/>
</dbReference>
<dbReference type="GO" id="GO:0004521">
    <property type="term" value="F:RNA endonuclease activity"/>
    <property type="evidence" value="ECO:0007669"/>
    <property type="project" value="InterPro"/>
</dbReference>
<dbReference type="Gene3D" id="1.10.510.10">
    <property type="entry name" value="Transferase(Phosphotransferase) domain 1"/>
    <property type="match status" value="2"/>
</dbReference>
<protein>
    <submittedName>
        <fullName evidence="2">Kinase-like protein</fullName>
    </submittedName>
</protein>
<dbReference type="GO" id="GO:1990604">
    <property type="term" value="C:IRE1-TRAF2-ASK1 complex"/>
    <property type="evidence" value="ECO:0007669"/>
    <property type="project" value="TreeGrafter"/>
</dbReference>
<dbReference type="OrthoDB" id="4062651at2759"/>
<proteinExistence type="predicted"/>
<reference evidence="2" key="1">
    <citation type="journal article" date="2020" name="Stud. Mycol.">
        <title>101 Dothideomycetes genomes: a test case for predicting lifestyles and emergence of pathogens.</title>
        <authorList>
            <person name="Haridas S."/>
            <person name="Albert R."/>
            <person name="Binder M."/>
            <person name="Bloem J."/>
            <person name="Labutti K."/>
            <person name="Salamov A."/>
            <person name="Andreopoulos B."/>
            <person name="Baker S."/>
            <person name="Barry K."/>
            <person name="Bills G."/>
            <person name="Bluhm B."/>
            <person name="Cannon C."/>
            <person name="Castanera R."/>
            <person name="Culley D."/>
            <person name="Daum C."/>
            <person name="Ezra D."/>
            <person name="Gonzalez J."/>
            <person name="Henrissat B."/>
            <person name="Kuo A."/>
            <person name="Liang C."/>
            <person name="Lipzen A."/>
            <person name="Lutzoni F."/>
            <person name="Magnuson J."/>
            <person name="Mondo S."/>
            <person name="Nolan M."/>
            <person name="Ohm R."/>
            <person name="Pangilinan J."/>
            <person name="Park H.-J."/>
            <person name="Ramirez L."/>
            <person name="Alfaro M."/>
            <person name="Sun H."/>
            <person name="Tritt A."/>
            <person name="Yoshinaga Y."/>
            <person name="Zwiers L.-H."/>
            <person name="Turgeon B."/>
            <person name="Goodwin S."/>
            <person name="Spatafora J."/>
            <person name="Crous P."/>
            <person name="Grigoriev I."/>
        </authorList>
    </citation>
    <scope>NUCLEOTIDE SEQUENCE</scope>
    <source>
        <strain evidence="2">CBS 122681</strain>
    </source>
</reference>
<evidence type="ECO:0000313" key="2">
    <source>
        <dbReference type="EMBL" id="KAF2659039.1"/>
    </source>
</evidence>
<sequence>MYIKRPNYLRSARWLGCLSGIVDGNTIAKLSMREIRVCELLKDNPHPNVAVYYGVCTDTARVVGLCFKKYDGTLQDVVDRDQTFDAEKAMADIEIGVAHLHKLGLVHCDLKPANIFHENGSFVIGDFDSCHKIGDPYRLKAGSRGWCPIHIHAIDLSRPDVRLAGWQAASNNLHKVIIEQGQLQFFAITDAPLNSLHLTDPSKWHTPPRRIDIDRIYPPLAPGMTIYGEEPIELSIDIYIKRLDLLGLSKEHFDDDIVLRTTRREIATCELLHANPHPSICDYRGVVMHRDRMLITGLCFERFALNLDELVRSQRWFNAGACMQQIEAGLDHLHGLGLVHCDIKPQNIFVSFDLQRFVVGDFDSCHVRGQRLVDKVGTEGWTLDRFVYAHREVDFYGLSLIRYWLECKGWGAPMAGEEYMSTDEILDGNAGSMLDEEEEEKEEERQMDVVEVQRQPESQIAFGLGAVEEFNRKAECLDDGDPNETW</sequence>
<dbReference type="InterPro" id="IPR045133">
    <property type="entry name" value="IRE1/2-like"/>
</dbReference>
<feature type="domain" description="Protein kinase" evidence="1">
    <location>
        <begin position="174"/>
        <end position="486"/>
    </location>
</feature>
<dbReference type="GO" id="GO:0005524">
    <property type="term" value="F:ATP binding"/>
    <property type="evidence" value="ECO:0007669"/>
    <property type="project" value="InterPro"/>
</dbReference>
<dbReference type="GO" id="GO:0051082">
    <property type="term" value="F:unfolded protein binding"/>
    <property type="evidence" value="ECO:0007669"/>
    <property type="project" value="TreeGrafter"/>
</dbReference>
<dbReference type="PANTHER" id="PTHR13954:SF6">
    <property type="entry name" value="NON-SPECIFIC SERINE_THREONINE PROTEIN KINASE"/>
    <property type="match status" value="1"/>
</dbReference>
<organism evidence="2 3">
    <name type="scientific">Lophiostoma macrostomum CBS 122681</name>
    <dbReference type="NCBI Taxonomy" id="1314788"/>
    <lineage>
        <taxon>Eukaryota</taxon>
        <taxon>Fungi</taxon>
        <taxon>Dikarya</taxon>
        <taxon>Ascomycota</taxon>
        <taxon>Pezizomycotina</taxon>
        <taxon>Dothideomycetes</taxon>
        <taxon>Pleosporomycetidae</taxon>
        <taxon>Pleosporales</taxon>
        <taxon>Lophiostomataceae</taxon>
        <taxon>Lophiostoma</taxon>
    </lineage>
</organism>
<gene>
    <name evidence="2" type="ORF">K491DRAFT_591953</name>
</gene>
<dbReference type="GO" id="GO:0036498">
    <property type="term" value="P:IRE1-mediated unfolded protein response"/>
    <property type="evidence" value="ECO:0007669"/>
    <property type="project" value="TreeGrafter"/>
</dbReference>
<dbReference type="InterPro" id="IPR008271">
    <property type="entry name" value="Ser/Thr_kinase_AS"/>
</dbReference>
<accession>A0A6A6TG89</accession>
<keyword evidence="2" id="KW-0418">Kinase</keyword>
<name>A0A6A6TG89_9PLEO</name>
<dbReference type="InterPro" id="IPR000719">
    <property type="entry name" value="Prot_kinase_dom"/>
</dbReference>
<dbReference type="SMART" id="SM00220">
    <property type="entry name" value="S_TKc"/>
    <property type="match status" value="1"/>
</dbReference>
<dbReference type="InterPro" id="IPR011009">
    <property type="entry name" value="Kinase-like_dom_sf"/>
</dbReference>
<evidence type="ECO:0000259" key="1">
    <source>
        <dbReference type="PROSITE" id="PS50011"/>
    </source>
</evidence>
<keyword evidence="3" id="KW-1185">Reference proteome</keyword>
<dbReference type="PANTHER" id="PTHR13954">
    <property type="entry name" value="IRE1-RELATED"/>
    <property type="match status" value="1"/>
</dbReference>
<dbReference type="GO" id="GO:0004674">
    <property type="term" value="F:protein serine/threonine kinase activity"/>
    <property type="evidence" value="ECO:0007669"/>
    <property type="project" value="InterPro"/>
</dbReference>
<dbReference type="Proteomes" id="UP000799324">
    <property type="component" value="Unassembled WGS sequence"/>
</dbReference>
<dbReference type="PROSITE" id="PS00108">
    <property type="entry name" value="PROTEIN_KINASE_ST"/>
    <property type="match status" value="1"/>
</dbReference>
<dbReference type="PROSITE" id="PS50011">
    <property type="entry name" value="PROTEIN_KINASE_DOM"/>
    <property type="match status" value="1"/>
</dbReference>
<dbReference type="EMBL" id="MU004310">
    <property type="protein sequence ID" value="KAF2659039.1"/>
    <property type="molecule type" value="Genomic_DNA"/>
</dbReference>